<organism evidence="2 3">
    <name type="scientific">Sphingomonas guangdongensis</name>
    <dbReference type="NCBI Taxonomy" id="1141890"/>
    <lineage>
        <taxon>Bacteria</taxon>
        <taxon>Pseudomonadati</taxon>
        <taxon>Pseudomonadota</taxon>
        <taxon>Alphaproteobacteria</taxon>
        <taxon>Sphingomonadales</taxon>
        <taxon>Sphingomonadaceae</taxon>
        <taxon>Sphingomonas</taxon>
    </lineage>
</organism>
<gene>
    <name evidence="2" type="ORF">SAMN06297144_1817</name>
</gene>
<dbReference type="OrthoDB" id="5684986at2"/>
<evidence type="ECO:0000256" key="1">
    <source>
        <dbReference type="SAM" id="SignalP"/>
    </source>
</evidence>
<name>A0A285QZB3_9SPHN</name>
<dbReference type="RefSeq" id="WP_097063701.1">
    <property type="nucleotide sequence ID" value="NZ_OBMI01000002.1"/>
</dbReference>
<dbReference type="AlphaFoldDB" id="A0A285QZB3"/>
<sequence>MIRVLASVALLLGTGAVAQVTPAPTRVADRAALVRLRGNTGLSLQWISWAPRARGTVRVLERSGVVHLSGRQAAPGAGTLTLDGDVLAIDARDFSFRGRIVITDAPDLGRACVRDGTYSFRATGTRRYWRLQQMEQCDGLTDYVDIYF</sequence>
<dbReference type="EMBL" id="OBMI01000002">
    <property type="protein sequence ID" value="SOB86709.1"/>
    <property type="molecule type" value="Genomic_DNA"/>
</dbReference>
<reference evidence="2 3" key="1">
    <citation type="submission" date="2017-07" db="EMBL/GenBank/DDBJ databases">
        <authorList>
            <person name="Sun Z.S."/>
            <person name="Albrecht U."/>
            <person name="Echele G."/>
            <person name="Lee C.C."/>
        </authorList>
    </citation>
    <scope>NUCLEOTIDE SEQUENCE [LARGE SCALE GENOMIC DNA]</scope>
    <source>
        <strain evidence="2 3">CGMCC 1.12672</strain>
    </source>
</reference>
<evidence type="ECO:0000313" key="2">
    <source>
        <dbReference type="EMBL" id="SOB86709.1"/>
    </source>
</evidence>
<proteinExistence type="predicted"/>
<feature type="signal peptide" evidence="1">
    <location>
        <begin position="1"/>
        <end position="18"/>
    </location>
</feature>
<accession>A0A285QZB3</accession>
<keyword evidence="1" id="KW-0732">Signal</keyword>
<keyword evidence="3" id="KW-1185">Reference proteome</keyword>
<feature type="chain" id="PRO_5013216264" evidence="1">
    <location>
        <begin position="19"/>
        <end position="148"/>
    </location>
</feature>
<protein>
    <submittedName>
        <fullName evidence="2">Uncharacterized protein</fullName>
    </submittedName>
</protein>
<dbReference type="Proteomes" id="UP000219494">
    <property type="component" value="Unassembled WGS sequence"/>
</dbReference>
<evidence type="ECO:0000313" key="3">
    <source>
        <dbReference type="Proteomes" id="UP000219494"/>
    </source>
</evidence>